<dbReference type="PANTHER" id="PTHR46044">
    <property type="entry name" value="NITRILASE"/>
    <property type="match status" value="1"/>
</dbReference>
<dbReference type="GO" id="GO:0016787">
    <property type="term" value="F:hydrolase activity"/>
    <property type="evidence" value="ECO:0007669"/>
    <property type="project" value="UniProtKB-KW"/>
</dbReference>
<comment type="caution">
    <text evidence="4">The sequence shown here is derived from an EMBL/GenBank/DDBJ whole genome shotgun (WGS) entry which is preliminary data.</text>
</comment>
<dbReference type="RefSeq" id="WP_378228964.1">
    <property type="nucleotide sequence ID" value="NZ_JBHSLL010000025.1"/>
</dbReference>
<proteinExistence type="inferred from homology"/>
<dbReference type="EMBL" id="JBHSLL010000025">
    <property type="protein sequence ID" value="MFC5386041.1"/>
    <property type="molecule type" value="Genomic_DNA"/>
</dbReference>
<evidence type="ECO:0000256" key="2">
    <source>
        <dbReference type="PROSITE-ProRule" id="PRU10139"/>
    </source>
</evidence>
<evidence type="ECO:0000256" key="1">
    <source>
        <dbReference type="ARBA" id="ARBA00008129"/>
    </source>
</evidence>
<accession>A0ABW0GYU2</accession>
<keyword evidence="5" id="KW-1185">Reference proteome</keyword>
<dbReference type="PROSITE" id="PS50263">
    <property type="entry name" value="CN_HYDROLASE"/>
    <property type="match status" value="1"/>
</dbReference>
<comment type="similarity">
    <text evidence="1">Belongs to the carbon-nitrogen hydrolase superfamily. Nitrilase family.</text>
</comment>
<feature type="active site" description="Proton acceptor" evidence="2">
    <location>
        <position position="44"/>
    </location>
</feature>
<gene>
    <name evidence="4" type="ORF">ACFPLB_08695</name>
</gene>
<evidence type="ECO:0000313" key="5">
    <source>
        <dbReference type="Proteomes" id="UP001596016"/>
    </source>
</evidence>
<dbReference type="InterPro" id="IPR036526">
    <property type="entry name" value="C-N_Hydrolase_sf"/>
</dbReference>
<protein>
    <submittedName>
        <fullName evidence="4">Nitrilase-related carbon-nitrogen hydrolase</fullName>
    </submittedName>
</protein>
<dbReference type="Proteomes" id="UP001596016">
    <property type="component" value="Unassembled WGS sequence"/>
</dbReference>
<dbReference type="CDD" id="cd07564">
    <property type="entry name" value="nitrilases_CHs"/>
    <property type="match status" value="1"/>
</dbReference>
<evidence type="ECO:0000313" key="4">
    <source>
        <dbReference type="EMBL" id="MFC5386041.1"/>
    </source>
</evidence>
<name>A0ABW0GYU2_9HYPH</name>
<dbReference type="SUPFAM" id="SSF56317">
    <property type="entry name" value="Carbon-nitrogen hydrolase"/>
    <property type="match status" value="1"/>
</dbReference>
<dbReference type="PROSITE" id="PS00920">
    <property type="entry name" value="NITRIL_CHT_1"/>
    <property type="match status" value="1"/>
</dbReference>
<organism evidence="4 5">
    <name type="scientific">Aquamicrobium segne</name>
    <dbReference type="NCBI Taxonomy" id="469547"/>
    <lineage>
        <taxon>Bacteria</taxon>
        <taxon>Pseudomonadati</taxon>
        <taxon>Pseudomonadota</taxon>
        <taxon>Alphaproteobacteria</taxon>
        <taxon>Hyphomicrobiales</taxon>
        <taxon>Phyllobacteriaceae</taxon>
        <taxon>Aquamicrobium</taxon>
    </lineage>
</organism>
<dbReference type="PANTHER" id="PTHR46044:SF1">
    <property type="entry name" value="CN HYDROLASE DOMAIN-CONTAINING PROTEIN"/>
    <property type="match status" value="1"/>
</dbReference>
<dbReference type="InterPro" id="IPR000132">
    <property type="entry name" value="Nitrilase/CN_hydratase_CS"/>
</dbReference>
<feature type="domain" description="CN hydrolase" evidence="3">
    <location>
        <begin position="4"/>
        <end position="271"/>
    </location>
</feature>
<keyword evidence="4" id="KW-0378">Hydrolase</keyword>
<dbReference type="Pfam" id="PF00795">
    <property type="entry name" value="CN_hydrolase"/>
    <property type="match status" value="1"/>
</dbReference>
<evidence type="ECO:0000259" key="3">
    <source>
        <dbReference type="PROSITE" id="PS50263"/>
    </source>
</evidence>
<dbReference type="Gene3D" id="3.60.110.10">
    <property type="entry name" value="Carbon-nitrogen hydrolase"/>
    <property type="match status" value="1"/>
</dbReference>
<dbReference type="InterPro" id="IPR044149">
    <property type="entry name" value="Nitrilases_CHs"/>
</dbReference>
<dbReference type="InterPro" id="IPR003010">
    <property type="entry name" value="C-N_Hydrolase"/>
</dbReference>
<reference evidence="5" key="1">
    <citation type="journal article" date="2019" name="Int. J. Syst. Evol. Microbiol.">
        <title>The Global Catalogue of Microorganisms (GCM) 10K type strain sequencing project: providing services to taxonomists for standard genome sequencing and annotation.</title>
        <authorList>
            <consortium name="The Broad Institute Genomics Platform"/>
            <consortium name="The Broad Institute Genome Sequencing Center for Infectious Disease"/>
            <person name="Wu L."/>
            <person name="Ma J."/>
        </authorList>
    </citation>
    <scope>NUCLEOTIDE SEQUENCE [LARGE SCALE GENOMIC DNA]</scope>
    <source>
        <strain evidence="5">CGMCC 4.1415</strain>
    </source>
</reference>
<sequence length="325" mass="35405">MTQTRIAVVQAGTSLFDTPRTLERMEAHCQTAAADGVELVVFPEAYVGGYPKGLDFGARVGTRTEAGRDDFLRYWQSAIDIAGPEVARIGSFAAKMKAHLVTGVIERDGATLYCTALFFGPDGSLLGRHRKLMPTASERLIWGQGDGSTIPVFDTDIGHIGAAICWENYMPALRQAMYGKGINLWCAPTVDERDIWQASMRHIAYEGRCFVLSSCQYMTRADAPPDYDCVQGNDPSTVLIRGGSVIVGPLGDVLAGPVYDQEAVLSADIDLTDTIRAKYDLDVVGHYARPDIFRLSVNETGRTPVSYQMETAGGDESDDLDEALF</sequence>